<reference evidence="1 2" key="1">
    <citation type="journal article" date="2021" name="Sci. Rep.">
        <title>The distribution of antibiotic resistance genes in chicken gut microbiota commensals.</title>
        <authorList>
            <person name="Juricova H."/>
            <person name="Matiasovicova J."/>
            <person name="Kubasova T."/>
            <person name="Cejkova D."/>
            <person name="Rychlik I."/>
        </authorList>
    </citation>
    <scope>NUCLEOTIDE SEQUENCE [LARGE SCALE GENOMIC DNA]</scope>
    <source>
        <strain evidence="1 2">An574</strain>
    </source>
</reference>
<accession>A0ABS2H0U5</accession>
<comment type="caution">
    <text evidence="1">The sequence shown here is derived from an EMBL/GenBank/DDBJ whole genome shotgun (WGS) entry which is preliminary data.</text>
</comment>
<keyword evidence="2" id="KW-1185">Reference proteome</keyword>
<name>A0ABS2H0U5_9LACO</name>
<dbReference type="EMBL" id="JACJKU010000068">
    <property type="protein sequence ID" value="MBM6941119.1"/>
    <property type="molecule type" value="Genomic_DNA"/>
</dbReference>
<sequence>MGEITDISYDQQDRAIIFCSKNNQRRINVPHSIRVREIKPRTMLSNGYIQPATWSFIDVLNHEELDLKIQMAGGGYRVEKKRIYSE</sequence>
<proteinExistence type="predicted"/>
<dbReference type="RefSeq" id="WP_204785373.1">
    <property type="nucleotide sequence ID" value="NZ_CALVGD010000094.1"/>
</dbReference>
<protein>
    <submittedName>
        <fullName evidence="1">Uncharacterized protein</fullName>
    </submittedName>
</protein>
<gene>
    <name evidence="1" type="ORF">H5975_06520</name>
</gene>
<evidence type="ECO:0000313" key="1">
    <source>
        <dbReference type="EMBL" id="MBM6941119.1"/>
    </source>
</evidence>
<evidence type="ECO:0000313" key="2">
    <source>
        <dbReference type="Proteomes" id="UP000785625"/>
    </source>
</evidence>
<organism evidence="1 2">
    <name type="scientific">Limosilactobacillus coleohominis</name>
    <dbReference type="NCBI Taxonomy" id="181675"/>
    <lineage>
        <taxon>Bacteria</taxon>
        <taxon>Bacillati</taxon>
        <taxon>Bacillota</taxon>
        <taxon>Bacilli</taxon>
        <taxon>Lactobacillales</taxon>
        <taxon>Lactobacillaceae</taxon>
        <taxon>Limosilactobacillus</taxon>
    </lineage>
</organism>
<dbReference type="Proteomes" id="UP000785625">
    <property type="component" value="Unassembled WGS sequence"/>
</dbReference>